<evidence type="ECO:0000256" key="1">
    <source>
        <dbReference type="SAM" id="Phobius"/>
    </source>
</evidence>
<keyword evidence="1" id="KW-0812">Transmembrane</keyword>
<name>A0A1I2RF74_9BACL</name>
<feature type="transmembrane region" description="Helical" evidence="1">
    <location>
        <begin position="33"/>
        <end position="55"/>
    </location>
</feature>
<organism evidence="2 3">
    <name type="scientific">Planifilum fulgidum</name>
    <dbReference type="NCBI Taxonomy" id="201973"/>
    <lineage>
        <taxon>Bacteria</taxon>
        <taxon>Bacillati</taxon>
        <taxon>Bacillota</taxon>
        <taxon>Bacilli</taxon>
        <taxon>Bacillales</taxon>
        <taxon>Thermoactinomycetaceae</taxon>
        <taxon>Planifilum</taxon>
    </lineage>
</organism>
<protein>
    <submittedName>
        <fullName evidence="2">Putative membrane protein</fullName>
    </submittedName>
</protein>
<dbReference type="PANTHER" id="PTHR37309:SF1">
    <property type="entry name" value="SLR0284 PROTEIN"/>
    <property type="match status" value="1"/>
</dbReference>
<dbReference type="InterPro" id="IPR007165">
    <property type="entry name" value="Phage_holin_4_2"/>
</dbReference>
<reference evidence="3" key="1">
    <citation type="submission" date="2016-10" db="EMBL/GenBank/DDBJ databases">
        <authorList>
            <person name="Varghese N."/>
            <person name="Submissions S."/>
        </authorList>
    </citation>
    <scope>NUCLEOTIDE SEQUENCE [LARGE SCALE GENOMIC DNA]</scope>
    <source>
        <strain evidence="3">DSM 44945</strain>
    </source>
</reference>
<dbReference type="RefSeq" id="WP_092040225.1">
    <property type="nucleotide sequence ID" value="NZ_FOOK01000029.1"/>
</dbReference>
<sequence>MGLIVKLLLNGLAVFLAAQLVPGIEVKGFGTALLAALILGIVNTFIRPVLVFFTLPISFLTLGLFILVINALLFWLVGALVSGFEISGFLSAFFGAIIVSIISWVLNGIWEGVRK</sequence>
<dbReference type="OrthoDB" id="7205479at2"/>
<keyword evidence="1" id="KW-0472">Membrane</keyword>
<accession>A0A1I2RF74</accession>
<keyword evidence="3" id="KW-1185">Reference proteome</keyword>
<feature type="transmembrane region" description="Helical" evidence="1">
    <location>
        <begin position="90"/>
        <end position="110"/>
    </location>
</feature>
<evidence type="ECO:0000313" key="3">
    <source>
        <dbReference type="Proteomes" id="UP000198661"/>
    </source>
</evidence>
<dbReference type="STRING" id="201973.SAMN04488025_12922"/>
<feature type="transmembrane region" description="Helical" evidence="1">
    <location>
        <begin position="62"/>
        <end position="84"/>
    </location>
</feature>
<dbReference type="EMBL" id="FOOK01000029">
    <property type="protein sequence ID" value="SFG37267.1"/>
    <property type="molecule type" value="Genomic_DNA"/>
</dbReference>
<dbReference type="Proteomes" id="UP000198661">
    <property type="component" value="Unassembled WGS sequence"/>
</dbReference>
<evidence type="ECO:0000313" key="2">
    <source>
        <dbReference type="EMBL" id="SFG37267.1"/>
    </source>
</evidence>
<dbReference type="PANTHER" id="PTHR37309">
    <property type="entry name" value="SLR0284 PROTEIN"/>
    <property type="match status" value="1"/>
</dbReference>
<proteinExistence type="predicted"/>
<gene>
    <name evidence="2" type="ORF">SAMN04488025_12922</name>
</gene>
<keyword evidence="1" id="KW-1133">Transmembrane helix</keyword>
<dbReference type="Pfam" id="PF04020">
    <property type="entry name" value="Phage_holin_4_2"/>
    <property type="match status" value="1"/>
</dbReference>
<dbReference type="AlphaFoldDB" id="A0A1I2RF74"/>